<organism evidence="1 2">
    <name type="scientific">Prunus dulcis</name>
    <name type="common">Almond</name>
    <name type="synonym">Amygdalus dulcis</name>
    <dbReference type="NCBI Taxonomy" id="3755"/>
    <lineage>
        <taxon>Eukaryota</taxon>
        <taxon>Viridiplantae</taxon>
        <taxon>Streptophyta</taxon>
        <taxon>Embryophyta</taxon>
        <taxon>Tracheophyta</taxon>
        <taxon>Spermatophyta</taxon>
        <taxon>Magnoliopsida</taxon>
        <taxon>eudicotyledons</taxon>
        <taxon>Gunneridae</taxon>
        <taxon>Pentapetalae</taxon>
        <taxon>rosids</taxon>
        <taxon>fabids</taxon>
        <taxon>Rosales</taxon>
        <taxon>Rosaceae</taxon>
        <taxon>Amygdaloideae</taxon>
        <taxon>Amygdaleae</taxon>
        <taxon>Prunus</taxon>
    </lineage>
</organism>
<dbReference type="EMBL" id="JAJFAZ020000005">
    <property type="protein sequence ID" value="KAI5327272.1"/>
    <property type="molecule type" value="Genomic_DNA"/>
</dbReference>
<comment type="caution">
    <text evidence="1">The sequence shown here is derived from an EMBL/GenBank/DDBJ whole genome shotgun (WGS) entry which is preliminary data.</text>
</comment>
<evidence type="ECO:0000313" key="1">
    <source>
        <dbReference type="EMBL" id="KAI5327272.1"/>
    </source>
</evidence>
<protein>
    <submittedName>
        <fullName evidence="1">Uncharacterized protein</fullName>
    </submittedName>
</protein>
<dbReference type="Proteomes" id="UP001054821">
    <property type="component" value="Chromosome 5"/>
</dbReference>
<proteinExistence type="predicted"/>
<reference evidence="1 2" key="1">
    <citation type="journal article" date="2022" name="G3 (Bethesda)">
        <title>Whole-genome sequence and methylome profiling of the almond [Prunus dulcis (Mill.) D.A. Webb] cultivar 'Nonpareil'.</title>
        <authorList>
            <person name="D'Amico-Willman K.M."/>
            <person name="Ouma W.Z."/>
            <person name="Meulia T."/>
            <person name="Sideli G.M."/>
            <person name="Gradziel T.M."/>
            <person name="Fresnedo-Ramirez J."/>
        </authorList>
    </citation>
    <scope>NUCLEOTIDE SEQUENCE [LARGE SCALE GENOMIC DNA]</scope>
    <source>
        <strain evidence="1">Clone GOH B32 T37-40</strain>
    </source>
</reference>
<dbReference type="AlphaFoldDB" id="A0AAD4VP02"/>
<evidence type="ECO:0000313" key="2">
    <source>
        <dbReference type="Proteomes" id="UP001054821"/>
    </source>
</evidence>
<sequence length="66" mass="7660">MVEIVEIGSLNYVEIGRRSSKRPVVFRNDPLHNTESNSDKVLERFGVTVQRDGFLEWITKRVLGDR</sequence>
<keyword evidence="2" id="KW-1185">Reference proteome</keyword>
<accession>A0AAD4VP02</accession>
<name>A0AAD4VP02_PRUDU</name>
<gene>
    <name evidence="1" type="ORF">L3X38_026668</name>
</gene>